<name>A0AAV7C7N8_ENGPU</name>
<organism evidence="1 2">
    <name type="scientific">Engystomops pustulosus</name>
    <name type="common">Tungara frog</name>
    <name type="synonym">Physalaemus pustulosus</name>
    <dbReference type="NCBI Taxonomy" id="76066"/>
    <lineage>
        <taxon>Eukaryota</taxon>
        <taxon>Metazoa</taxon>
        <taxon>Chordata</taxon>
        <taxon>Craniata</taxon>
        <taxon>Vertebrata</taxon>
        <taxon>Euteleostomi</taxon>
        <taxon>Amphibia</taxon>
        <taxon>Batrachia</taxon>
        <taxon>Anura</taxon>
        <taxon>Neobatrachia</taxon>
        <taxon>Hyloidea</taxon>
        <taxon>Leptodactylidae</taxon>
        <taxon>Leiuperinae</taxon>
        <taxon>Engystomops</taxon>
    </lineage>
</organism>
<keyword evidence="2" id="KW-1185">Reference proteome</keyword>
<reference evidence="1" key="1">
    <citation type="thesis" date="2020" institute="ProQuest LLC" country="789 East Eisenhower Parkway, Ann Arbor, MI, USA">
        <title>Comparative Genomics and Chromosome Evolution.</title>
        <authorList>
            <person name="Mudd A.B."/>
        </authorList>
    </citation>
    <scope>NUCLEOTIDE SEQUENCE</scope>
    <source>
        <strain evidence="1">237g6f4</strain>
        <tissue evidence="1">Blood</tissue>
    </source>
</reference>
<protein>
    <recommendedName>
        <fullName evidence="3">Secreted protein</fullName>
    </recommendedName>
</protein>
<evidence type="ECO:0000313" key="2">
    <source>
        <dbReference type="Proteomes" id="UP000824782"/>
    </source>
</evidence>
<dbReference type="EMBL" id="WNYA01000003">
    <property type="protein sequence ID" value="KAG8580908.1"/>
    <property type="molecule type" value="Genomic_DNA"/>
</dbReference>
<proteinExistence type="predicted"/>
<dbReference type="Proteomes" id="UP000824782">
    <property type="component" value="Unassembled WGS sequence"/>
</dbReference>
<evidence type="ECO:0008006" key="3">
    <source>
        <dbReference type="Google" id="ProtNLM"/>
    </source>
</evidence>
<dbReference type="AlphaFoldDB" id="A0AAV7C7N8"/>
<evidence type="ECO:0000313" key="1">
    <source>
        <dbReference type="EMBL" id="KAG8580908.1"/>
    </source>
</evidence>
<comment type="caution">
    <text evidence="1">The sequence shown here is derived from an EMBL/GenBank/DDBJ whole genome shotgun (WGS) entry which is preliminary data.</text>
</comment>
<accession>A0AAV7C7N8</accession>
<sequence length="90" mass="10106">MSRLRYLFYAVTHLVVPVPTSHGCNQAEILELNHLKMHSLFPAVHILQVSPYWCLLPVTSVAQVFTEWGVLTVTVRSYGTNIPGYGHISV</sequence>
<gene>
    <name evidence="1" type="ORF">GDO81_007474</name>
</gene>